<dbReference type="PIR" id="D69166">
    <property type="entry name" value="D69166"/>
</dbReference>
<dbReference type="SUPFAM" id="SSF48179">
    <property type="entry name" value="6-phosphogluconate dehydrogenase C-terminal domain-like"/>
    <property type="match status" value="1"/>
</dbReference>
<sequence length="347" mass="37526">MKRVIAMKVTVYGAGNQKLYTDELNLPERYGGEAPYGGSRMAMEFAMAGHDVILAEPSREFLDDEQWSMVEEAGVTVTDNDKEAASEAEVAVLFTPFGKGTFSIAREILPELPEGSVIANTCTVSPVVLYYVLEKELKLERTDVGVSSMHPAAVPGTPQHGHYVIGGRPTAELDMATDEQVSRCAELAESTGKKAYIVPADVTSAVADMGSLVTAVALAGVLDYYYVGTQIIKAPEEMVEKQILMTLQTMASLVETSGVDGMAAAINPELLVKSARSMHLLDEQEELDAALKKISDLNDDVMKWIEGAEVNHTDLVAAQALTGELKTVIGDRAAEGTIRRCMRKMFE</sequence>
<evidence type="ECO:0000256" key="5">
    <source>
        <dbReference type="ARBA" id="ARBA00017649"/>
    </source>
</evidence>
<dbReference type="InterPro" id="IPR010063">
    <property type="entry name" value="HMDII/III"/>
</dbReference>
<dbReference type="EC" id="1.12.98.2" evidence="4"/>
<gene>
    <name evidence="12" type="ordered locus">MTH_504</name>
</gene>
<dbReference type="InterPro" id="IPR008927">
    <property type="entry name" value="6-PGluconate_DH-like_C_sf"/>
</dbReference>
<comment type="similarity">
    <text evidence="3">Belongs to the HMD family.</text>
</comment>
<dbReference type="PATRIC" id="fig|187420.15.peg.482"/>
<dbReference type="NCBIfam" id="NF009208">
    <property type="entry name" value="PRK12557.1"/>
    <property type="match status" value="1"/>
</dbReference>
<dbReference type="GO" id="GO:0047068">
    <property type="term" value="F:N5,N10-methenyltetrahydromethanopterin hydrogenase activity"/>
    <property type="evidence" value="ECO:0007669"/>
    <property type="project" value="UniProtKB-EC"/>
</dbReference>
<dbReference type="InParanoid" id="O26604"/>
<dbReference type="EMBL" id="AE000666">
    <property type="protein sequence ID" value="AAB85010.1"/>
    <property type="molecule type" value="Genomic_DNA"/>
</dbReference>
<name>O26604_METTH</name>
<dbReference type="Proteomes" id="UP000005223">
    <property type="component" value="Chromosome"/>
</dbReference>
<evidence type="ECO:0000259" key="11">
    <source>
        <dbReference type="Pfam" id="PF22616"/>
    </source>
</evidence>
<dbReference type="AlphaFoldDB" id="O26604"/>
<dbReference type="STRING" id="187420.MTH_504"/>
<dbReference type="PIRSF" id="PIRSF500166">
    <property type="entry name" value="HMDII_III"/>
    <property type="match status" value="1"/>
</dbReference>
<dbReference type="KEGG" id="mth:MTH_504"/>
<evidence type="ECO:0000256" key="9">
    <source>
        <dbReference type="ARBA" id="ARBA00030763"/>
    </source>
</evidence>
<dbReference type="PaxDb" id="187420-MTH_504"/>
<keyword evidence="6" id="KW-0560">Oxidoreductase</keyword>
<evidence type="ECO:0000256" key="3">
    <source>
        <dbReference type="ARBA" id="ARBA00008890"/>
    </source>
</evidence>
<dbReference type="HOGENOM" id="CLU_069755_0_0_2"/>
<dbReference type="PIRSF" id="PIRSF016158">
    <property type="entry name" value="HMD"/>
    <property type="match status" value="1"/>
</dbReference>
<keyword evidence="13" id="KW-1185">Reference proteome</keyword>
<evidence type="ECO:0000313" key="12">
    <source>
        <dbReference type="EMBL" id="AAB85010.1"/>
    </source>
</evidence>
<dbReference type="InterPro" id="IPR038182">
    <property type="entry name" value="HMD_C_sf"/>
</dbReference>
<dbReference type="Gene3D" id="1.20.120.1300">
    <property type="entry name" value="Hmd, C-terminal helical subdomain"/>
    <property type="match status" value="1"/>
</dbReference>
<feature type="domain" description="5,10-methenyltetrahydromethanopterin hydrogenase N-terminal" evidence="11">
    <location>
        <begin position="70"/>
        <end position="190"/>
    </location>
</feature>
<evidence type="ECO:0000256" key="4">
    <source>
        <dbReference type="ARBA" id="ARBA00012335"/>
    </source>
</evidence>
<dbReference type="Gene3D" id="3.40.50.720">
    <property type="entry name" value="NAD(P)-binding Rossmann-like Domain"/>
    <property type="match status" value="1"/>
</dbReference>
<evidence type="ECO:0000256" key="2">
    <source>
        <dbReference type="ARBA" id="ARBA00005226"/>
    </source>
</evidence>
<evidence type="ECO:0000256" key="7">
    <source>
        <dbReference type="ARBA" id="ARBA00029901"/>
    </source>
</evidence>
<protein>
    <recommendedName>
        <fullName evidence="5">5,10-methenyltetrahydromethanopterin hydrogenase</fullName>
        <ecNumber evidence="4">1.12.98.2</ecNumber>
    </recommendedName>
    <alternativeName>
        <fullName evidence="8">H(2)-dependent methylene-H(4)MPT dehydrogenase</fullName>
    </alternativeName>
    <alternativeName>
        <fullName evidence="7">H(2)-forming N(5),N(10)-methylenetetrahydromethanopterin dehydrogenase</fullName>
    </alternativeName>
    <alternativeName>
        <fullName evidence="9">N(5),N(10)-methenyltetrahydromethanopterin hydrogenase</fullName>
    </alternativeName>
</protein>
<reference evidence="12 13" key="1">
    <citation type="journal article" date="1997" name="J. Bacteriol.">
        <title>Complete genome sequence of Methanobacterium thermoautotrophicum deltaH: functional analysis and comparative genomics.</title>
        <authorList>
            <person name="Smith D.R."/>
            <person name="Doucette-Stamm L.A."/>
            <person name="Deloughery C."/>
            <person name="Lee H.-M."/>
            <person name="Dubois J."/>
            <person name="Aldredge T."/>
            <person name="Bashirzadeh R."/>
            <person name="Blakely D."/>
            <person name="Cook R."/>
            <person name="Gilbert K."/>
            <person name="Harrison D."/>
            <person name="Hoang L."/>
            <person name="Keagle P."/>
            <person name="Lumm W."/>
            <person name="Pothier B."/>
            <person name="Qiu D."/>
            <person name="Spadafora R."/>
            <person name="Vicare R."/>
            <person name="Wang Y."/>
            <person name="Wierzbowski J."/>
            <person name="Gibson R."/>
            <person name="Jiwani N."/>
            <person name="Caruso A."/>
            <person name="Bush D."/>
            <person name="Safer H."/>
            <person name="Patwell D."/>
            <person name="Prabhakar S."/>
            <person name="McDougall S."/>
            <person name="Shimer G."/>
            <person name="Goyal A."/>
            <person name="Pietrovski S."/>
            <person name="Church G.M."/>
            <person name="Daniels C.J."/>
            <person name="Mao J.-i."/>
            <person name="Rice P."/>
            <person name="Nolling J."/>
            <person name="Reeve J.N."/>
        </authorList>
    </citation>
    <scope>NUCLEOTIDE SEQUENCE [LARGE SCALE GENOMIC DNA]</scope>
    <source>
        <strain evidence="13">ATCC 29096 / DSM 1053 / JCM 10044 / NBRC 100330 / Delta H</strain>
    </source>
</reference>
<organism evidence="12 13">
    <name type="scientific">Methanothermobacter thermautotrophicus (strain ATCC 29096 / DSM 1053 / JCM 10044 / NBRC 100330 / Delta H)</name>
    <name type="common">Methanobacterium thermoautotrophicum</name>
    <dbReference type="NCBI Taxonomy" id="187420"/>
    <lineage>
        <taxon>Archaea</taxon>
        <taxon>Methanobacteriati</taxon>
        <taxon>Methanobacteriota</taxon>
        <taxon>Methanomada group</taxon>
        <taxon>Methanobacteria</taxon>
        <taxon>Methanobacteriales</taxon>
        <taxon>Methanobacteriaceae</taxon>
        <taxon>Methanothermobacter</taxon>
    </lineage>
</organism>
<dbReference type="EnsemblBacteria" id="AAB85010">
    <property type="protein sequence ID" value="AAB85010"/>
    <property type="gene ID" value="MTH_504"/>
</dbReference>
<accession>O26604</accession>
<dbReference type="NCBIfam" id="TIGR01724">
    <property type="entry name" value="hmd_rel"/>
    <property type="match status" value="1"/>
</dbReference>
<proteinExistence type="inferred from homology"/>
<dbReference type="InterPro" id="IPR024190">
    <property type="entry name" value="METHMP_Hmd"/>
</dbReference>
<dbReference type="InterPro" id="IPR036291">
    <property type="entry name" value="NAD(P)-bd_dom_sf"/>
</dbReference>
<evidence type="ECO:0000259" key="10">
    <source>
        <dbReference type="Pfam" id="PF03201"/>
    </source>
</evidence>
<comment type="pathway">
    <text evidence="2">One-carbon metabolism; methanogenesis from CO(2); 5,10-methylene-5,6,7,8-tetrahydromethanopterin from 5,10-methenyl-5,6,7,8-tetrahydromethanopterin (hydrogen route): step 1/1.</text>
</comment>
<evidence type="ECO:0000256" key="8">
    <source>
        <dbReference type="ARBA" id="ARBA00030515"/>
    </source>
</evidence>
<evidence type="ECO:0000256" key="6">
    <source>
        <dbReference type="ARBA" id="ARBA00023002"/>
    </source>
</evidence>
<dbReference type="InterPro" id="IPR055205">
    <property type="entry name" value="HMD_N"/>
</dbReference>
<dbReference type="InterPro" id="IPR004889">
    <property type="entry name" value="HMD_C"/>
</dbReference>
<comment type="function">
    <text evidence="1">Catalyzes the reversible reduction of methenyl-H(4)MPT(+) to methylene-H(4)MPT.</text>
</comment>
<feature type="domain" description="H2-forming N5,N10-methylenetetrahydromethanopterin dehydrogenase C-terminal" evidence="10">
    <location>
        <begin position="200"/>
        <end position="295"/>
    </location>
</feature>
<evidence type="ECO:0000313" key="13">
    <source>
        <dbReference type="Proteomes" id="UP000005223"/>
    </source>
</evidence>
<dbReference type="Pfam" id="PF22616">
    <property type="entry name" value="HMD_N"/>
    <property type="match status" value="1"/>
</dbReference>
<dbReference type="Pfam" id="PF03201">
    <property type="entry name" value="HMD"/>
    <property type="match status" value="1"/>
</dbReference>
<dbReference type="SUPFAM" id="SSF51735">
    <property type="entry name" value="NAD(P)-binding Rossmann-fold domains"/>
    <property type="match status" value="1"/>
</dbReference>
<evidence type="ECO:0000256" key="1">
    <source>
        <dbReference type="ARBA" id="ARBA00002058"/>
    </source>
</evidence>